<dbReference type="VEuPathDB" id="FungiDB:PC110_g9372"/>
<dbReference type="AlphaFoldDB" id="A0A8T1CDM4"/>
<gene>
    <name evidence="2" type="ORF">PC117_g16925</name>
</gene>
<dbReference type="Proteomes" id="UP000736787">
    <property type="component" value="Unassembled WGS sequence"/>
</dbReference>
<evidence type="ECO:0000313" key="3">
    <source>
        <dbReference type="Proteomes" id="UP000736787"/>
    </source>
</evidence>
<feature type="compositionally biased region" description="Low complexity" evidence="1">
    <location>
        <begin position="101"/>
        <end position="110"/>
    </location>
</feature>
<accession>A0A8T1CDM4</accession>
<protein>
    <submittedName>
        <fullName evidence="2">Uncharacterized protein</fullName>
    </submittedName>
</protein>
<sequence>MTIKCFSVHATDATSEISKEEASDHDTVNSINTITAFYQEFGLSIRRWSASSLGVPSSSTGATVAVAEPSGPSIPSSDDESDEGSVLQLVVSPVPPTKTGSESLQSSESSAKPPAATRAIQLFSAAGYRILEEDDTLSPTLKAQIKQAPDEAKAAWEGYAAELGARYGEIVSEILFERSMPGYSFEYLTWIPASLNWLSYSRVLDTAESLCTEWVDSLVQRPYNTTFAPCNHGIPLIVPAGPIRESFGRKIQVNPLLTNNDLARGWDAKFRVPPAAPGAAPAPADGPAPDTGESSVVDDADFLRFFARVMSRKKLLTYLRCKLFLCRVGLFL</sequence>
<evidence type="ECO:0000313" key="2">
    <source>
        <dbReference type="EMBL" id="KAG2918843.1"/>
    </source>
</evidence>
<proteinExistence type="predicted"/>
<reference evidence="2" key="1">
    <citation type="submission" date="2018-10" db="EMBL/GenBank/DDBJ databases">
        <title>Effector identification in a new, highly contiguous assembly of the strawberry crown rot pathogen Phytophthora cactorum.</title>
        <authorList>
            <person name="Armitage A.D."/>
            <person name="Nellist C.F."/>
            <person name="Bates H."/>
            <person name="Vickerstaff R.J."/>
            <person name="Harrison R.J."/>
        </authorList>
    </citation>
    <scope>NUCLEOTIDE SEQUENCE</scope>
    <source>
        <strain evidence="2">4040</strain>
    </source>
</reference>
<dbReference type="EMBL" id="RCMK01000618">
    <property type="protein sequence ID" value="KAG2918843.1"/>
    <property type="molecule type" value="Genomic_DNA"/>
</dbReference>
<evidence type="ECO:0000256" key="1">
    <source>
        <dbReference type="SAM" id="MobiDB-lite"/>
    </source>
</evidence>
<comment type="caution">
    <text evidence="2">The sequence shown here is derived from an EMBL/GenBank/DDBJ whole genome shotgun (WGS) entry which is preliminary data.</text>
</comment>
<feature type="region of interest" description="Disordered" evidence="1">
    <location>
        <begin position="59"/>
        <end position="115"/>
    </location>
</feature>
<name>A0A8T1CDM4_9STRA</name>
<organism evidence="2 3">
    <name type="scientific">Phytophthora cactorum</name>
    <dbReference type="NCBI Taxonomy" id="29920"/>
    <lineage>
        <taxon>Eukaryota</taxon>
        <taxon>Sar</taxon>
        <taxon>Stramenopiles</taxon>
        <taxon>Oomycota</taxon>
        <taxon>Peronosporomycetes</taxon>
        <taxon>Peronosporales</taxon>
        <taxon>Peronosporaceae</taxon>
        <taxon>Phytophthora</taxon>
    </lineage>
</organism>